<reference evidence="1" key="2">
    <citation type="journal article" date="2022" name="New Phytol.">
        <title>Evolutionary transition to the ectomycorrhizal habit in the genomes of a hyperdiverse lineage of mushroom-forming fungi.</title>
        <authorList>
            <person name="Looney B."/>
            <person name="Miyauchi S."/>
            <person name="Morin E."/>
            <person name="Drula E."/>
            <person name="Courty P.E."/>
            <person name="Kohler A."/>
            <person name="Kuo A."/>
            <person name="LaButti K."/>
            <person name="Pangilinan J."/>
            <person name="Lipzen A."/>
            <person name="Riley R."/>
            <person name="Andreopoulos W."/>
            <person name="He G."/>
            <person name="Johnson J."/>
            <person name="Nolan M."/>
            <person name="Tritt A."/>
            <person name="Barry K.W."/>
            <person name="Grigoriev I.V."/>
            <person name="Nagy L.G."/>
            <person name="Hibbett D."/>
            <person name="Henrissat B."/>
            <person name="Matheny P.B."/>
            <person name="Labbe J."/>
            <person name="Martin F.M."/>
        </authorList>
    </citation>
    <scope>NUCLEOTIDE SEQUENCE</scope>
    <source>
        <strain evidence="1">EC-137</strain>
    </source>
</reference>
<keyword evidence="2" id="KW-1185">Reference proteome</keyword>
<gene>
    <name evidence="1" type="ORF">K488DRAFT_78965</name>
</gene>
<accession>A0ACB8QIU3</accession>
<evidence type="ECO:0000313" key="1">
    <source>
        <dbReference type="EMBL" id="KAI0031649.1"/>
    </source>
</evidence>
<sequence>MASIFSNVGNAASNGAASLGNGVKDTASALGRGATDGGSAAGRGAANFGQGAVDAGRSAGHGVVSAGRSTGQGVGGVGQGIADGGGAAFGAAGRGVADAGRAGKETIGTGFASGFQLAGSLSKDALDLQRNVAGGVGALGGTAIDGVIGVRPRFALFDPVANALKSVEGLEGLGESVDSINGLSTAALRGVGDATKNAIKLAGRPPTFFDPDADGIANLADTQRGFTLLGLKEKHAKIAAYALHSTFTYSTADAWLTVPNTSTLPVKIDNIARTRWGRNWGSYERVDWVNDTDIETFFGLRERQSWMEYWADILLVRRFVPTRE</sequence>
<organism evidence="1 2">
    <name type="scientific">Vararia minispora EC-137</name>
    <dbReference type="NCBI Taxonomy" id="1314806"/>
    <lineage>
        <taxon>Eukaryota</taxon>
        <taxon>Fungi</taxon>
        <taxon>Dikarya</taxon>
        <taxon>Basidiomycota</taxon>
        <taxon>Agaricomycotina</taxon>
        <taxon>Agaricomycetes</taxon>
        <taxon>Russulales</taxon>
        <taxon>Lachnocladiaceae</taxon>
        <taxon>Vararia</taxon>
    </lineage>
</organism>
<dbReference type="EMBL" id="MU273572">
    <property type="protein sequence ID" value="KAI0031649.1"/>
    <property type="molecule type" value="Genomic_DNA"/>
</dbReference>
<comment type="caution">
    <text evidence="1">The sequence shown here is derived from an EMBL/GenBank/DDBJ whole genome shotgun (WGS) entry which is preliminary data.</text>
</comment>
<reference evidence="1" key="1">
    <citation type="submission" date="2021-02" db="EMBL/GenBank/DDBJ databases">
        <authorList>
            <consortium name="DOE Joint Genome Institute"/>
            <person name="Ahrendt S."/>
            <person name="Looney B.P."/>
            <person name="Miyauchi S."/>
            <person name="Morin E."/>
            <person name="Drula E."/>
            <person name="Courty P.E."/>
            <person name="Chicoki N."/>
            <person name="Fauchery L."/>
            <person name="Kohler A."/>
            <person name="Kuo A."/>
            <person name="Labutti K."/>
            <person name="Pangilinan J."/>
            <person name="Lipzen A."/>
            <person name="Riley R."/>
            <person name="Andreopoulos W."/>
            <person name="He G."/>
            <person name="Johnson J."/>
            <person name="Barry K.W."/>
            <person name="Grigoriev I.V."/>
            <person name="Nagy L."/>
            <person name="Hibbett D."/>
            <person name="Henrissat B."/>
            <person name="Matheny P.B."/>
            <person name="Labbe J."/>
            <person name="Martin F."/>
        </authorList>
    </citation>
    <scope>NUCLEOTIDE SEQUENCE</scope>
    <source>
        <strain evidence="1">EC-137</strain>
    </source>
</reference>
<protein>
    <submittedName>
        <fullName evidence="1">Uncharacterized protein</fullName>
    </submittedName>
</protein>
<proteinExistence type="predicted"/>
<name>A0ACB8QIU3_9AGAM</name>
<dbReference type="Proteomes" id="UP000814128">
    <property type="component" value="Unassembled WGS sequence"/>
</dbReference>
<evidence type="ECO:0000313" key="2">
    <source>
        <dbReference type="Proteomes" id="UP000814128"/>
    </source>
</evidence>